<dbReference type="Pfam" id="PF12796">
    <property type="entry name" value="Ank_2"/>
    <property type="match status" value="1"/>
</dbReference>
<feature type="compositionally biased region" description="Low complexity" evidence="1">
    <location>
        <begin position="51"/>
        <end position="64"/>
    </location>
</feature>
<dbReference type="PANTHER" id="PTHR46586">
    <property type="entry name" value="ANKYRIN REPEAT-CONTAINING PROTEIN"/>
    <property type="match status" value="1"/>
</dbReference>
<dbReference type="Proteomes" id="UP000664859">
    <property type="component" value="Unassembled WGS sequence"/>
</dbReference>
<gene>
    <name evidence="2" type="ORF">JKP88DRAFT_223235</name>
</gene>
<organism evidence="2 3">
    <name type="scientific">Tribonema minus</name>
    <dbReference type="NCBI Taxonomy" id="303371"/>
    <lineage>
        <taxon>Eukaryota</taxon>
        <taxon>Sar</taxon>
        <taxon>Stramenopiles</taxon>
        <taxon>Ochrophyta</taxon>
        <taxon>PX clade</taxon>
        <taxon>Xanthophyceae</taxon>
        <taxon>Tribonematales</taxon>
        <taxon>Tribonemataceae</taxon>
        <taxon>Tribonema</taxon>
    </lineage>
</organism>
<dbReference type="AlphaFoldDB" id="A0A835YRY1"/>
<dbReference type="InterPro" id="IPR036770">
    <property type="entry name" value="Ankyrin_rpt-contain_sf"/>
</dbReference>
<dbReference type="Gene3D" id="1.25.40.20">
    <property type="entry name" value="Ankyrin repeat-containing domain"/>
    <property type="match status" value="2"/>
</dbReference>
<comment type="caution">
    <text evidence="2">The sequence shown here is derived from an EMBL/GenBank/DDBJ whole genome shotgun (WGS) entry which is preliminary data.</text>
</comment>
<evidence type="ECO:0000313" key="3">
    <source>
        <dbReference type="Proteomes" id="UP000664859"/>
    </source>
</evidence>
<evidence type="ECO:0000313" key="2">
    <source>
        <dbReference type="EMBL" id="KAG5180482.1"/>
    </source>
</evidence>
<name>A0A835YRY1_9STRA</name>
<dbReference type="PANTHER" id="PTHR46586:SF3">
    <property type="entry name" value="ANKYRIN REPEAT-CONTAINING PROTEIN"/>
    <property type="match status" value="1"/>
</dbReference>
<keyword evidence="3" id="KW-1185">Reference proteome</keyword>
<dbReference type="OrthoDB" id="2110665at2759"/>
<dbReference type="InterPro" id="IPR052050">
    <property type="entry name" value="SecEffector_AnkRepeat"/>
</dbReference>
<evidence type="ECO:0000256" key="1">
    <source>
        <dbReference type="SAM" id="MobiDB-lite"/>
    </source>
</evidence>
<dbReference type="EMBL" id="JAFCMP010000390">
    <property type="protein sequence ID" value="KAG5180482.1"/>
    <property type="molecule type" value="Genomic_DNA"/>
</dbReference>
<dbReference type="SMART" id="SM00248">
    <property type="entry name" value="ANK"/>
    <property type="match status" value="3"/>
</dbReference>
<proteinExistence type="predicted"/>
<dbReference type="InterPro" id="IPR002110">
    <property type="entry name" value="Ankyrin_rpt"/>
</dbReference>
<reference evidence="2" key="1">
    <citation type="submission" date="2021-02" db="EMBL/GenBank/DDBJ databases">
        <title>First Annotated Genome of the Yellow-green Alga Tribonema minus.</title>
        <authorList>
            <person name="Mahan K.M."/>
        </authorList>
    </citation>
    <scope>NUCLEOTIDE SEQUENCE</scope>
    <source>
        <strain evidence="2">UTEX B ZZ1240</strain>
    </source>
</reference>
<protein>
    <submittedName>
        <fullName evidence="2">Ankyrin repeat-containing domain protein</fullName>
    </submittedName>
</protein>
<feature type="region of interest" description="Disordered" evidence="1">
    <location>
        <begin position="45"/>
        <end position="64"/>
    </location>
</feature>
<accession>A0A835YRY1</accession>
<sequence>MCGTSRPLASSSCYYCRMSPHIGQENHKLHQREGVGLVEDQMSQRHKRRLTAASTSSSRGGGESAAAARTLDIEGLLLHLCSFQGGRRGADWGSKHGDDCVSSGHLSLLLLKEQDQQPLTITSKALETAAAAGDLPLLQHLCVRLLPQGAALEVLQSAFNAAALHGHLHVLRWLHSELGTQGTGWAVEGASRHGNLEIVRWLLGTLRQGCSDRAFTSACVNGHIEVVHFLHSIRPDAGGPWALHGAAMNGHLNIVQFLTKHCAWANRCTSDAMDLAAINGHLAVVQWLSENRTEGWTTWGLDGARTGGYDDVVEFLLSTKR</sequence>
<dbReference type="SUPFAM" id="SSF48403">
    <property type="entry name" value="Ankyrin repeat"/>
    <property type="match status" value="1"/>
</dbReference>